<evidence type="ECO:0000313" key="3">
    <source>
        <dbReference type="Proteomes" id="UP001178507"/>
    </source>
</evidence>
<proteinExistence type="predicted"/>
<evidence type="ECO:0000313" key="2">
    <source>
        <dbReference type="EMBL" id="CAJ1370216.1"/>
    </source>
</evidence>
<evidence type="ECO:0000256" key="1">
    <source>
        <dbReference type="SAM" id="MobiDB-lite"/>
    </source>
</evidence>
<dbReference type="AlphaFoldDB" id="A0AA36MGC5"/>
<accession>A0AA36MGC5</accession>
<reference evidence="2" key="1">
    <citation type="submission" date="2023-08" db="EMBL/GenBank/DDBJ databases">
        <authorList>
            <person name="Chen Y."/>
            <person name="Shah S."/>
            <person name="Dougan E. K."/>
            <person name="Thang M."/>
            <person name="Chan C."/>
        </authorList>
    </citation>
    <scope>NUCLEOTIDE SEQUENCE</scope>
</reference>
<dbReference type="EMBL" id="CAUJNA010000003">
    <property type="protein sequence ID" value="CAJ1370216.1"/>
    <property type="molecule type" value="Genomic_DNA"/>
</dbReference>
<feature type="compositionally biased region" description="Basic residues" evidence="1">
    <location>
        <begin position="276"/>
        <end position="287"/>
    </location>
</feature>
<feature type="compositionally biased region" description="Low complexity" evidence="1">
    <location>
        <begin position="290"/>
        <end position="300"/>
    </location>
</feature>
<keyword evidence="3" id="KW-1185">Reference proteome</keyword>
<gene>
    <name evidence="2" type="ORF">EVOR1521_LOCUS843</name>
</gene>
<dbReference type="Proteomes" id="UP001178507">
    <property type="component" value="Unassembled WGS sequence"/>
</dbReference>
<sequence>MHNAATAVAESGSMVIDIGPALLKAKETVHEGAEVSNLRAKAEQRGPLTTSHLCVRHLDVCEHKHVWRWVPDQRLSNLWHELSPEERARVVETHAGGQAVRRFCKEMAHHVRPKECRASEKAKRSLGAVFMLDQHSLSIYKEMFVVAVEQNVPLAINMQVIEAVDGVVQDFCAARRQHEGRQMGYLDPREFPEGSDLWVQYREREHVRLMWMSTMAKVFEIRLLQLWECRHGAEEREAARQASLRAAMELLALEDKEQKGKKGGALPLEQGNGTKERRKRQRQRKKEAAKAASAELQAAEVGAEEGDMDDIDMEFKQRVLEHLRVRAEEAKKSGAQPQTDRGNAILKALCKKLKAGRASSVETRWFVPKAARWFLGVGHSGSGA</sequence>
<feature type="region of interest" description="Disordered" evidence="1">
    <location>
        <begin position="256"/>
        <end position="303"/>
    </location>
</feature>
<comment type="caution">
    <text evidence="2">The sequence shown here is derived from an EMBL/GenBank/DDBJ whole genome shotgun (WGS) entry which is preliminary data.</text>
</comment>
<protein>
    <submittedName>
        <fullName evidence="2">Uncharacterized protein</fullName>
    </submittedName>
</protein>
<organism evidence="2 3">
    <name type="scientific">Effrenium voratum</name>
    <dbReference type="NCBI Taxonomy" id="2562239"/>
    <lineage>
        <taxon>Eukaryota</taxon>
        <taxon>Sar</taxon>
        <taxon>Alveolata</taxon>
        <taxon>Dinophyceae</taxon>
        <taxon>Suessiales</taxon>
        <taxon>Symbiodiniaceae</taxon>
        <taxon>Effrenium</taxon>
    </lineage>
</organism>
<name>A0AA36MGC5_9DINO</name>